<comment type="similarity">
    <text evidence="1">Belongs to the UPF0065 (bug) family.</text>
</comment>
<gene>
    <name evidence="2" type="ORF">ACFPP7_12195</name>
</gene>
<dbReference type="SUPFAM" id="SSF53850">
    <property type="entry name" value="Periplasmic binding protein-like II"/>
    <property type="match status" value="1"/>
</dbReference>
<dbReference type="Proteomes" id="UP001596084">
    <property type="component" value="Unassembled WGS sequence"/>
</dbReference>
<organism evidence="2 3">
    <name type="scientific">Polaromonas jejuensis</name>
    <dbReference type="NCBI Taxonomy" id="457502"/>
    <lineage>
        <taxon>Bacteria</taxon>
        <taxon>Pseudomonadati</taxon>
        <taxon>Pseudomonadota</taxon>
        <taxon>Betaproteobacteria</taxon>
        <taxon>Burkholderiales</taxon>
        <taxon>Comamonadaceae</taxon>
        <taxon>Polaromonas</taxon>
    </lineage>
</organism>
<dbReference type="PIRSF" id="PIRSF017082">
    <property type="entry name" value="YflP"/>
    <property type="match status" value="1"/>
</dbReference>
<evidence type="ECO:0000313" key="2">
    <source>
        <dbReference type="EMBL" id="MFC5521672.1"/>
    </source>
</evidence>
<dbReference type="EMBL" id="JBHSMX010000018">
    <property type="protein sequence ID" value="MFC5521672.1"/>
    <property type="molecule type" value="Genomic_DNA"/>
</dbReference>
<proteinExistence type="inferred from homology"/>
<keyword evidence="3" id="KW-1185">Reference proteome</keyword>
<dbReference type="Pfam" id="PF03401">
    <property type="entry name" value="TctC"/>
    <property type="match status" value="1"/>
</dbReference>
<name>A0ABW0QDC8_9BURK</name>
<dbReference type="PANTHER" id="PTHR42928:SF5">
    <property type="entry name" value="BLR1237 PROTEIN"/>
    <property type="match status" value="1"/>
</dbReference>
<dbReference type="Gene3D" id="3.40.190.150">
    <property type="entry name" value="Bordetella uptake gene, domain 1"/>
    <property type="match status" value="1"/>
</dbReference>
<reference evidence="3" key="1">
    <citation type="journal article" date="2019" name="Int. J. Syst. Evol. Microbiol.">
        <title>The Global Catalogue of Microorganisms (GCM) 10K type strain sequencing project: providing services to taxonomists for standard genome sequencing and annotation.</title>
        <authorList>
            <consortium name="The Broad Institute Genomics Platform"/>
            <consortium name="The Broad Institute Genome Sequencing Center for Infectious Disease"/>
            <person name="Wu L."/>
            <person name="Ma J."/>
        </authorList>
    </citation>
    <scope>NUCLEOTIDE SEQUENCE [LARGE SCALE GENOMIC DNA]</scope>
    <source>
        <strain evidence="3">CGMCC 4.7277</strain>
    </source>
</reference>
<dbReference type="PANTHER" id="PTHR42928">
    <property type="entry name" value="TRICARBOXYLATE-BINDING PROTEIN"/>
    <property type="match status" value="1"/>
</dbReference>
<dbReference type="InterPro" id="IPR005064">
    <property type="entry name" value="BUG"/>
</dbReference>
<dbReference type="Gene3D" id="3.40.190.10">
    <property type="entry name" value="Periplasmic binding protein-like II"/>
    <property type="match status" value="1"/>
</dbReference>
<comment type="caution">
    <text evidence="2">The sequence shown here is derived from an EMBL/GenBank/DDBJ whole genome shotgun (WGS) entry which is preliminary data.</text>
</comment>
<accession>A0ABW0QDC8</accession>
<dbReference type="CDD" id="cd07012">
    <property type="entry name" value="PBP2_Bug_TTT"/>
    <property type="match status" value="1"/>
</dbReference>
<protein>
    <submittedName>
        <fullName evidence="2">Bug family tripartite tricarboxylate transporter substrate binding protein</fullName>
    </submittedName>
</protein>
<dbReference type="InterPro" id="IPR042100">
    <property type="entry name" value="Bug_dom1"/>
</dbReference>
<sequence>MTIVVPYPAGGSADRVVRVLAEKLPAQLSRPVIIDNKPGAGGRLAAGLVKSMPTDGSVVMVGINALVLQSIIYAGKNNFDLVRDYTPVAATVRSTMAIAVPPSLPIKNIKELVEYSKAHKNSLFYGSSGSGSMGHLTGVRLAKASGVEWSHAPYKGGAPLVADLLGGHVQVGIDGLAEYIEHHQQGRLRVIAVFSKERSPLAPEVPTIAEQGFASVADDSWHGIFAAAAVPKAQVAQIQDAIEKVLKDPEIQSKLAKASMPANFMPSAKFGEFVRQQFATWEPVIRSANITPE</sequence>
<evidence type="ECO:0000313" key="3">
    <source>
        <dbReference type="Proteomes" id="UP001596084"/>
    </source>
</evidence>
<evidence type="ECO:0000256" key="1">
    <source>
        <dbReference type="ARBA" id="ARBA00006987"/>
    </source>
</evidence>